<feature type="compositionally biased region" description="Basic and acidic residues" evidence="1">
    <location>
        <begin position="14"/>
        <end position="28"/>
    </location>
</feature>
<sequence length="441" mass="51079">MSNAKVPWPIMRARIQDKRDRINKEGDMKSMGMNVEEKGPTAIDKRKKKKTLKASSSQQRKAKIKNVSSPQQRKIKTMNVSSPRQRKNKTINTTSSQQRKYTEEINEQDSSLIPLPPPPPPPPPPLSSPTVSKEDNHISPSTKNNDDANDNNNNNSNKRKINNKNLKIKRKCSTRILYGHSPLPPDTKKLPKTINVNIGRRLRRILLEEINLPLRVRSQDKGRDRIETWIVKNRVYNSMLRKFLNFDNSACMRETEDAKTSLNKILKDHQIQYIKDALEERMNYEILCNILFDLFKTPQLLNKRFQSNLTLIDTQKTEVKELSFGDYKNKLLSPIWKKMSQSIDRIIGTADEDFAKCLQSIMDKAMTFDRAVTDLKKTMASISHIRKSEIDPNKQMNDNYQSVMIKQQQEIIQMQEQLIKRQNSIIQSSSADPNIQDVHTE</sequence>
<feature type="compositionally biased region" description="Basic residues" evidence="1">
    <location>
        <begin position="157"/>
        <end position="166"/>
    </location>
</feature>
<feature type="compositionally biased region" description="Pro residues" evidence="1">
    <location>
        <begin position="114"/>
        <end position="127"/>
    </location>
</feature>
<reference evidence="2" key="1">
    <citation type="submission" date="2022-10" db="EMBL/GenBank/DDBJ databases">
        <title>Genome sequences of endogenous nimaviruses in decapod crustaceans.</title>
        <authorList>
            <person name="Kawato S."/>
            <person name="Nozaki R."/>
            <person name="Kondo H."/>
            <person name="Hirono I."/>
        </authorList>
    </citation>
    <scope>NUCLEOTIDE SEQUENCE</scope>
    <source>
        <strain evidence="2">Mikawa2016</strain>
    </source>
</reference>
<feature type="region of interest" description="Disordered" evidence="1">
    <location>
        <begin position="1"/>
        <end position="166"/>
    </location>
</feature>
<evidence type="ECO:0000313" key="2">
    <source>
        <dbReference type="EMBL" id="BDT61878.1"/>
    </source>
</evidence>
<dbReference type="EMBL" id="LC738870">
    <property type="protein sequence ID" value="BDT61878.1"/>
    <property type="molecule type" value="Genomic_DNA"/>
</dbReference>
<proteinExistence type="predicted"/>
<feature type="compositionally biased region" description="Polar residues" evidence="1">
    <location>
        <begin position="90"/>
        <end position="99"/>
    </location>
</feature>
<name>A0A9C7BLL7_9VIRU</name>
<evidence type="ECO:0000256" key="1">
    <source>
        <dbReference type="SAM" id="MobiDB-lite"/>
    </source>
</evidence>
<accession>A0A9C7BLL7</accession>
<organism evidence="2">
    <name type="scientific">Penaeus monodon majanivirus A</name>
    <dbReference type="NCBI Taxonomy" id="2984271"/>
    <lineage>
        <taxon>Viruses</taxon>
        <taxon>Viruses incertae sedis</taxon>
        <taxon>Naldaviricetes</taxon>
        <taxon>Nimaviridae</taxon>
    </lineage>
</organism>
<protein>
    <submittedName>
        <fullName evidence="2">Wsv161-like protein</fullName>
    </submittedName>
</protein>
<dbReference type="SUPFAM" id="SSF101447">
    <property type="entry name" value="Formin homology 2 domain (FH2 domain)"/>
    <property type="match status" value="1"/>
</dbReference>
<feature type="compositionally biased region" description="Polar residues" evidence="1">
    <location>
        <begin position="66"/>
        <end position="83"/>
    </location>
</feature>